<dbReference type="RefSeq" id="WP_200591861.1">
    <property type="nucleotide sequence ID" value="NZ_JAEPBG010000003.1"/>
</dbReference>
<gene>
    <name evidence="2" type="ORF">JJB74_10845</name>
</gene>
<dbReference type="GO" id="GO:0016787">
    <property type="term" value="F:hydrolase activity"/>
    <property type="evidence" value="ECO:0007669"/>
    <property type="project" value="InterPro"/>
</dbReference>
<dbReference type="InterPro" id="IPR032466">
    <property type="entry name" value="Metal_Hydrolase"/>
</dbReference>
<dbReference type="InterPro" id="IPR052358">
    <property type="entry name" value="Aro_Compnd_Degr_Hydrolases"/>
</dbReference>
<reference evidence="2" key="1">
    <citation type="submission" date="2021-01" db="EMBL/GenBank/DDBJ databases">
        <title>Genome sequence of strain Noviherbaspirillum sp. DKR-6.</title>
        <authorList>
            <person name="Chaudhary D.K."/>
        </authorList>
    </citation>
    <scope>NUCLEOTIDE SEQUENCE</scope>
    <source>
        <strain evidence="2">DKR-6</strain>
    </source>
</reference>
<dbReference type="InterPro" id="IPR006680">
    <property type="entry name" value="Amidohydro-rel"/>
</dbReference>
<organism evidence="2 3">
    <name type="scientific">Noviherbaspirillum pedocola</name>
    <dbReference type="NCBI Taxonomy" id="2801341"/>
    <lineage>
        <taxon>Bacteria</taxon>
        <taxon>Pseudomonadati</taxon>
        <taxon>Pseudomonadota</taxon>
        <taxon>Betaproteobacteria</taxon>
        <taxon>Burkholderiales</taxon>
        <taxon>Oxalobacteraceae</taxon>
        <taxon>Noviherbaspirillum</taxon>
    </lineage>
</organism>
<dbReference type="PANTHER" id="PTHR35563:SF2">
    <property type="entry name" value="BARREL METAL-DEPENDENT HYDROLASE, PUTATIVE (AFU_ORTHOLOGUE AFUA_1G16240)-RELATED"/>
    <property type="match status" value="1"/>
</dbReference>
<evidence type="ECO:0000259" key="1">
    <source>
        <dbReference type="Pfam" id="PF04909"/>
    </source>
</evidence>
<sequence length="297" mass="31714">MKKESHVAIVDTHAHIFQRGLPLASVRRYAPDYDALLVDYLGMLDAHGIARGVLVQPSFLGIDNSYLLAGLAAAPARLRGIAVVAPDVDAGELVRLDAAGVVGLRLNLVGGAALPDLRSPPWRALLRSAVDLGWHVEVHREARDLPLLLAPLLEAGVNVVVDHFGRPDPAKGVDDSGFRALLEAGASRRVWVKLSAVYRNGANGVGERIARDAMPLLRRAFGPERLLWGSDWPHTRFEDDTSVAASLALLETLLPDAAARRIVLNDAPNALYRFVDAGQSDDGASGDDHAAPAATKA</sequence>
<evidence type="ECO:0000313" key="3">
    <source>
        <dbReference type="Proteomes" id="UP000622890"/>
    </source>
</evidence>
<dbReference type="Proteomes" id="UP000622890">
    <property type="component" value="Unassembled WGS sequence"/>
</dbReference>
<dbReference type="Gene3D" id="3.20.20.140">
    <property type="entry name" value="Metal-dependent hydrolases"/>
    <property type="match status" value="1"/>
</dbReference>
<dbReference type="AlphaFoldDB" id="A0A934SYA6"/>
<keyword evidence="3" id="KW-1185">Reference proteome</keyword>
<name>A0A934SYA6_9BURK</name>
<accession>A0A934SYA6</accession>
<dbReference type="EMBL" id="JAEPBG010000003">
    <property type="protein sequence ID" value="MBK4735107.1"/>
    <property type="molecule type" value="Genomic_DNA"/>
</dbReference>
<dbReference type="Pfam" id="PF04909">
    <property type="entry name" value="Amidohydro_2"/>
    <property type="match status" value="1"/>
</dbReference>
<dbReference type="SUPFAM" id="SSF51556">
    <property type="entry name" value="Metallo-dependent hydrolases"/>
    <property type="match status" value="1"/>
</dbReference>
<comment type="caution">
    <text evidence="2">The sequence shown here is derived from an EMBL/GenBank/DDBJ whole genome shotgun (WGS) entry which is preliminary data.</text>
</comment>
<feature type="domain" description="Amidohydrolase-related" evidence="1">
    <location>
        <begin position="10"/>
        <end position="274"/>
    </location>
</feature>
<evidence type="ECO:0000313" key="2">
    <source>
        <dbReference type="EMBL" id="MBK4735107.1"/>
    </source>
</evidence>
<dbReference type="PANTHER" id="PTHR35563">
    <property type="entry name" value="BARREL METAL-DEPENDENT HYDROLASE, PUTATIVE (AFU_ORTHOLOGUE AFUA_1G16240)-RELATED"/>
    <property type="match status" value="1"/>
</dbReference>
<proteinExistence type="predicted"/>
<protein>
    <submittedName>
        <fullName evidence="2">Amidohydrolase family protein</fullName>
    </submittedName>
</protein>